<reference evidence="2 3" key="1">
    <citation type="submission" date="2015-08" db="EMBL/GenBank/DDBJ databases">
        <title>Next Generation Sequencing and Analysis of the Genome of Puccinia sorghi L Schw, the Causal Agent of Maize Common Rust.</title>
        <authorList>
            <person name="Rochi L."/>
            <person name="Burguener G."/>
            <person name="Darino M."/>
            <person name="Turjanski A."/>
            <person name="Kreff E."/>
            <person name="Dieguez M.J."/>
            <person name="Sacco F."/>
        </authorList>
    </citation>
    <scope>NUCLEOTIDE SEQUENCE [LARGE SCALE GENOMIC DNA]</scope>
    <source>
        <strain evidence="2 3">RO10H11247</strain>
    </source>
</reference>
<comment type="caution">
    <text evidence="2">The sequence shown here is derived from an EMBL/GenBank/DDBJ whole genome shotgun (WGS) entry which is preliminary data.</text>
</comment>
<feature type="compositionally biased region" description="Basic residues" evidence="1">
    <location>
        <begin position="227"/>
        <end position="237"/>
    </location>
</feature>
<dbReference type="VEuPathDB" id="FungiDB:VP01_1234g1"/>
<dbReference type="EMBL" id="LAVV01002610">
    <property type="protein sequence ID" value="KNZ62694.1"/>
    <property type="molecule type" value="Genomic_DNA"/>
</dbReference>
<feature type="region of interest" description="Disordered" evidence="1">
    <location>
        <begin position="58"/>
        <end position="86"/>
    </location>
</feature>
<accession>A0A0L6VPQ4</accession>
<evidence type="ECO:0000313" key="3">
    <source>
        <dbReference type="Proteomes" id="UP000037035"/>
    </source>
</evidence>
<feature type="compositionally biased region" description="Polar residues" evidence="1">
    <location>
        <begin position="59"/>
        <end position="71"/>
    </location>
</feature>
<dbReference type="Proteomes" id="UP000037035">
    <property type="component" value="Unassembled WGS sequence"/>
</dbReference>
<proteinExistence type="predicted"/>
<dbReference type="AlphaFoldDB" id="A0A0L6VPQ4"/>
<evidence type="ECO:0000313" key="2">
    <source>
        <dbReference type="EMBL" id="KNZ62694.1"/>
    </source>
</evidence>
<name>A0A0L6VPQ4_9BASI</name>
<dbReference type="STRING" id="27349.A0A0L6VPQ4"/>
<protein>
    <submittedName>
        <fullName evidence="2">Uncharacterized protein</fullName>
    </submittedName>
</protein>
<evidence type="ECO:0000256" key="1">
    <source>
        <dbReference type="SAM" id="MobiDB-lite"/>
    </source>
</evidence>
<sequence>MAGGTNTCFNFAIFRHTLGCCKEPPRWKTQQLVTGLNGPARKLNLQQAELHDCKKGVNNEPTDSHISQSQAPAVAHPAKDQPNPLSDEGLIQYLQRQVPENQKAVISTINKLESMCPHYHAMEELMGDQAFDNPLYKVDAQADNETLQQSTSEPAGNEIRSSDMESKNNTSDEDKGNQDKFQPSGQMNKKGRPSKNNNSTAIILDEEMNASSPEILPSNVIQDTNKQNKKQNQKKQN</sequence>
<feature type="compositionally biased region" description="Basic and acidic residues" evidence="1">
    <location>
        <begin position="160"/>
        <end position="178"/>
    </location>
</feature>
<organism evidence="2 3">
    <name type="scientific">Puccinia sorghi</name>
    <dbReference type="NCBI Taxonomy" id="27349"/>
    <lineage>
        <taxon>Eukaryota</taxon>
        <taxon>Fungi</taxon>
        <taxon>Dikarya</taxon>
        <taxon>Basidiomycota</taxon>
        <taxon>Pucciniomycotina</taxon>
        <taxon>Pucciniomycetes</taxon>
        <taxon>Pucciniales</taxon>
        <taxon>Pucciniaceae</taxon>
        <taxon>Puccinia</taxon>
    </lineage>
</organism>
<keyword evidence="3" id="KW-1185">Reference proteome</keyword>
<feature type="region of interest" description="Disordered" evidence="1">
    <location>
        <begin position="145"/>
        <end position="237"/>
    </location>
</feature>
<gene>
    <name evidence="2" type="ORF">VP01_1234g1</name>
</gene>
<feature type="compositionally biased region" description="Polar residues" evidence="1">
    <location>
        <begin position="145"/>
        <end position="154"/>
    </location>
</feature>